<dbReference type="InterPro" id="IPR001387">
    <property type="entry name" value="Cro/C1-type_HTH"/>
</dbReference>
<evidence type="ECO:0000259" key="1">
    <source>
        <dbReference type="PROSITE" id="PS50943"/>
    </source>
</evidence>
<comment type="caution">
    <text evidence="2">The sequence shown here is derived from an EMBL/GenBank/DDBJ whole genome shotgun (WGS) entry which is preliminary data.</text>
</comment>
<name>A0A943EEM5_9FIRM</name>
<accession>A0A943EEM5</accession>
<dbReference type="SMART" id="SM00530">
    <property type="entry name" value="HTH_XRE"/>
    <property type="match status" value="1"/>
</dbReference>
<reference evidence="2" key="1">
    <citation type="submission" date="2021-02" db="EMBL/GenBank/DDBJ databases">
        <title>Infant gut strain persistence is associated with maternal origin, phylogeny, and functional potential including surface adhesion and iron acquisition.</title>
        <authorList>
            <person name="Lou Y.C."/>
        </authorList>
    </citation>
    <scope>NUCLEOTIDE SEQUENCE</scope>
    <source>
        <strain evidence="2">L3_106_000M1_dasL3_106_000M1_concoct_15</strain>
    </source>
</reference>
<protein>
    <submittedName>
        <fullName evidence="2">Helix-turn-helix transcriptional regulator</fullName>
    </submittedName>
</protein>
<feature type="domain" description="HTH cro/C1-type" evidence="1">
    <location>
        <begin position="11"/>
        <end position="65"/>
    </location>
</feature>
<evidence type="ECO:0000313" key="3">
    <source>
        <dbReference type="Proteomes" id="UP000754226"/>
    </source>
</evidence>
<proteinExistence type="predicted"/>
<gene>
    <name evidence="2" type="ORF">KHX13_04750</name>
</gene>
<sequence>MGVTQELMTAIESILNKYEWSLREVGRQSGVSASAMSLWTSGKREIRLDKLIALLQSLGLTMVIRDSKGRTLWTSKNCVIMKENE</sequence>
<dbReference type="Proteomes" id="UP000754226">
    <property type="component" value="Unassembled WGS sequence"/>
</dbReference>
<dbReference type="Pfam" id="PF01381">
    <property type="entry name" value="HTH_3"/>
    <property type="match status" value="1"/>
</dbReference>
<dbReference type="SUPFAM" id="SSF47413">
    <property type="entry name" value="lambda repressor-like DNA-binding domains"/>
    <property type="match status" value="1"/>
</dbReference>
<dbReference type="GO" id="GO:0003677">
    <property type="term" value="F:DNA binding"/>
    <property type="evidence" value="ECO:0007669"/>
    <property type="project" value="InterPro"/>
</dbReference>
<dbReference type="Gene3D" id="1.10.260.40">
    <property type="entry name" value="lambda repressor-like DNA-binding domains"/>
    <property type="match status" value="1"/>
</dbReference>
<organism evidence="2 3">
    <name type="scientific">Acidaminococcus intestini</name>
    <dbReference type="NCBI Taxonomy" id="187327"/>
    <lineage>
        <taxon>Bacteria</taxon>
        <taxon>Bacillati</taxon>
        <taxon>Bacillota</taxon>
        <taxon>Negativicutes</taxon>
        <taxon>Acidaminococcales</taxon>
        <taxon>Acidaminococcaceae</taxon>
        <taxon>Acidaminococcus</taxon>
    </lineage>
</organism>
<dbReference type="AlphaFoldDB" id="A0A943EEM5"/>
<evidence type="ECO:0000313" key="2">
    <source>
        <dbReference type="EMBL" id="MBS5519625.1"/>
    </source>
</evidence>
<dbReference type="EMBL" id="JAGZCZ010000005">
    <property type="protein sequence ID" value="MBS5519625.1"/>
    <property type="molecule type" value="Genomic_DNA"/>
</dbReference>
<dbReference type="CDD" id="cd00093">
    <property type="entry name" value="HTH_XRE"/>
    <property type="match status" value="1"/>
</dbReference>
<dbReference type="PROSITE" id="PS50943">
    <property type="entry name" value="HTH_CROC1"/>
    <property type="match status" value="1"/>
</dbReference>
<dbReference type="InterPro" id="IPR010982">
    <property type="entry name" value="Lambda_DNA-bd_dom_sf"/>
</dbReference>